<evidence type="ECO:0000313" key="5">
    <source>
        <dbReference type="Proteomes" id="UP001189429"/>
    </source>
</evidence>
<evidence type="ECO:0000256" key="2">
    <source>
        <dbReference type="SAM" id="MobiDB-lite"/>
    </source>
</evidence>
<gene>
    <name evidence="4" type="ORF">PCOR1329_LOCUS78581</name>
</gene>
<reference evidence="4" key="1">
    <citation type="submission" date="2023-10" db="EMBL/GenBank/DDBJ databases">
        <authorList>
            <person name="Chen Y."/>
            <person name="Shah S."/>
            <person name="Dougan E. K."/>
            <person name="Thang M."/>
            <person name="Chan C."/>
        </authorList>
    </citation>
    <scope>NUCLEOTIDE SEQUENCE [LARGE SCALE GENOMIC DNA]</scope>
</reference>
<feature type="region of interest" description="Disordered" evidence="2">
    <location>
        <begin position="1"/>
        <end position="26"/>
    </location>
</feature>
<keyword evidence="5" id="KW-1185">Reference proteome</keyword>
<evidence type="ECO:0000256" key="3">
    <source>
        <dbReference type="SAM" id="Phobius"/>
    </source>
</evidence>
<evidence type="ECO:0000313" key="4">
    <source>
        <dbReference type="EMBL" id="CAK0901721.1"/>
    </source>
</evidence>
<sequence>MAALPPPAPTGAGVRRARRAPSRRPTPRACRAIACTALAQLLLGPDGLRPFAALGPRALGSRRPLVAASAVAGGGPGGSGAGADAELEALEEAAKAAQAAVELAEARAAAARAGAELAAARAKVQAGAGAEGTQAIDAGASQVPFKAVGADEPQAVDVEGPEVVRVVAPWQTTPLLDGMLATSFTQDEARPAAFLTSPSGTAFFNLIGRFEDTRLGDSADATVLGITLEACALGLWDLSQFGNLGKVSELGKLPGVAELSAEERRDAAEIGSIMEPDMVASLLSARFSKASGTLRGSDWRPFVRKLCEVEGLPERVDRIINWQALFPPGLENKTGLPSSLAKATFLDFVRHVSASKPGTWTDAELDALDALSERDEVLRKVFARANSVREKFAGTMSSVAMIPAALLAALVLACVCIFSALNPGGSGSADLESLPLLTLKG</sequence>
<name>A0ABN9XP75_9DINO</name>
<proteinExistence type="predicted"/>
<feature type="compositionally biased region" description="Basic residues" evidence="2">
    <location>
        <begin position="15"/>
        <end position="26"/>
    </location>
</feature>
<protein>
    <submittedName>
        <fullName evidence="4">Uncharacterized protein</fullName>
    </submittedName>
</protein>
<accession>A0ABN9XP75</accession>
<keyword evidence="1" id="KW-0175">Coiled coil</keyword>
<evidence type="ECO:0000256" key="1">
    <source>
        <dbReference type="SAM" id="Coils"/>
    </source>
</evidence>
<comment type="caution">
    <text evidence="4">The sequence shown here is derived from an EMBL/GenBank/DDBJ whole genome shotgun (WGS) entry which is preliminary data.</text>
</comment>
<keyword evidence="3" id="KW-0812">Transmembrane</keyword>
<dbReference type="Proteomes" id="UP001189429">
    <property type="component" value="Unassembled WGS sequence"/>
</dbReference>
<dbReference type="EMBL" id="CAUYUJ010020971">
    <property type="protein sequence ID" value="CAK0901721.1"/>
    <property type="molecule type" value="Genomic_DNA"/>
</dbReference>
<feature type="transmembrane region" description="Helical" evidence="3">
    <location>
        <begin position="399"/>
        <end position="421"/>
    </location>
</feature>
<keyword evidence="3" id="KW-0472">Membrane</keyword>
<organism evidence="4 5">
    <name type="scientific">Prorocentrum cordatum</name>
    <dbReference type="NCBI Taxonomy" id="2364126"/>
    <lineage>
        <taxon>Eukaryota</taxon>
        <taxon>Sar</taxon>
        <taxon>Alveolata</taxon>
        <taxon>Dinophyceae</taxon>
        <taxon>Prorocentrales</taxon>
        <taxon>Prorocentraceae</taxon>
        <taxon>Prorocentrum</taxon>
    </lineage>
</organism>
<feature type="coiled-coil region" evidence="1">
    <location>
        <begin position="80"/>
        <end position="123"/>
    </location>
</feature>
<keyword evidence="3" id="KW-1133">Transmembrane helix</keyword>